<evidence type="ECO:0000256" key="5">
    <source>
        <dbReference type="ARBA" id="ARBA00022801"/>
    </source>
</evidence>
<evidence type="ECO:0000256" key="6">
    <source>
        <dbReference type="PIRNR" id="PIRNR001123"/>
    </source>
</evidence>
<dbReference type="SUPFAM" id="SSF101821">
    <property type="entry name" value="Aminopeptidase/glucanase lid domain"/>
    <property type="match status" value="1"/>
</dbReference>
<dbReference type="InterPro" id="IPR023367">
    <property type="entry name" value="Peptidase_M42_dom2"/>
</dbReference>
<evidence type="ECO:0000256" key="1">
    <source>
        <dbReference type="ARBA" id="ARBA00006272"/>
    </source>
</evidence>
<dbReference type="InterPro" id="IPR051464">
    <property type="entry name" value="Peptidase_M42_aminopept"/>
</dbReference>
<keyword evidence="2" id="KW-0031">Aminopeptidase</keyword>
<dbReference type="RefSeq" id="WP_262399658.1">
    <property type="nucleotide sequence ID" value="NZ_JACRTB010000008.1"/>
</dbReference>
<dbReference type="PANTHER" id="PTHR32481">
    <property type="entry name" value="AMINOPEPTIDASE"/>
    <property type="match status" value="1"/>
</dbReference>
<dbReference type="Gene3D" id="2.40.30.40">
    <property type="entry name" value="Peptidase M42, domain 2"/>
    <property type="match status" value="1"/>
</dbReference>
<dbReference type="EMBL" id="JACRTB010000008">
    <property type="protein sequence ID" value="MBC8576108.1"/>
    <property type="molecule type" value="Genomic_DNA"/>
</dbReference>
<organism evidence="7 8">
    <name type="scientific">Yanshouia hominis</name>
    <dbReference type="NCBI Taxonomy" id="2763673"/>
    <lineage>
        <taxon>Bacteria</taxon>
        <taxon>Bacillati</taxon>
        <taxon>Bacillota</taxon>
        <taxon>Clostridia</taxon>
        <taxon>Eubacteriales</taxon>
        <taxon>Oscillospiraceae</taxon>
        <taxon>Yanshouia</taxon>
    </lineage>
</organism>
<dbReference type="PIRSF" id="PIRSF001123">
    <property type="entry name" value="PepA_GA"/>
    <property type="match status" value="1"/>
</dbReference>
<evidence type="ECO:0000256" key="4">
    <source>
        <dbReference type="ARBA" id="ARBA00022723"/>
    </source>
</evidence>
<keyword evidence="8" id="KW-1185">Reference proteome</keyword>
<evidence type="ECO:0000256" key="2">
    <source>
        <dbReference type="ARBA" id="ARBA00022438"/>
    </source>
</evidence>
<dbReference type="Gene3D" id="3.40.630.10">
    <property type="entry name" value="Zn peptidases"/>
    <property type="match status" value="1"/>
</dbReference>
<evidence type="ECO:0000313" key="7">
    <source>
        <dbReference type="EMBL" id="MBC8576108.1"/>
    </source>
</evidence>
<evidence type="ECO:0000313" key="8">
    <source>
        <dbReference type="Proteomes" id="UP000658131"/>
    </source>
</evidence>
<proteinExistence type="inferred from homology"/>
<sequence>MKHLTELARSLCELRGISGDEARVREFIAGELQDGSTRLSMKTDPLGNLIVAKPGQAPGKKIVLFAHMDEVGLIVSYLTDGGLLKFHPIGIDPLVLHGRRVRVGEGGVPGVIGAKVWHHLDSSERDAALKSEGLAIDIGAATREEAAAVVSPGDAVTFDEPFCEFGEGMLLSRALDNRLGCALLMRLLLSDCPWELTGVFTTGEESGLSGATAAAYATAPEISVILETTTASDVDGAPADKVVCSLGHGPVVSFADKGTLYDRGLFSLAFDTAKRLEIPVQTKEGVYGGNEARAVSRAGAGSRTLALSVPCRYLHSGSTVAALRDLENAERLLLALIGPLAAL</sequence>
<evidence type="ECO:0000256" key="3">
    <source>
        <dbReference type="ARBA" id="ARBA00022670"/>
    </source>
</evidence>
<dbReference type="InterPro" id="IPR008007">
    <property type="entry name" value="Peptidase_M42"/>
</dbReference>
<name>A0ABR7NI80_9FIRM</name>
<dbReference type="PANTHER" id="PTHR32481:SF5">
    <property type="entry name" value="ENDOGLUCANASE"/>
    <property type="match status" value="1"/>
</dbReference>
<keyword evidence="5" id="KW-0378">Hydrolase</keyword>
<keyword evidence="3" id="KW-0645">Protease</keyword>
<reference evidence="7 8" key="1">
    <citation type="submission" date="2020-08" db="EMBL/GenBank/DDBJ databases">
        <title>Genome public.</title>
        <authorList>
            <person name="Liu C."/>
            <person name="Sun Q."/>
        </authorList>
    </citation>
    <scope>NUCLEOTIDE SEQUENCE [LARGE SCALE GENOMIC DNA]</scope>
    <source>
        <strain evidence="7 8">BX1</strain>
    </source>
</reference>
<accession>A0ABR7NI80</accession>
<comment type="similarity">
    <text evidence="1 6">Belongs to the peptidase M42 family.</text>
</comment>
<dbReference type="Pfam" id="PF05343">
    <property type="entry name" value="Peptidase_M42"/>
    <property type="match status" value="1"/>
</dbReference>
<gene>
    <name evidence="7" type="ORF">H8717_06770</name>
</gene>
<comment type="caution">
    <text evidence="7">The sequence shown here is derived from an EMBL/GenBank/DDBJ whole genome shotgun (WGS) entry which is preliminary data.</text>
</comment>
<dbReference type="SUPFAM" id="SSF53187">
    <property type="entry name" value="Zn-dependent exopeptidases"/>
    <property type="match status" value="1"/>
</dbReference>
<protein>
    <submittedName>
        <fullName evidence="7">M42 family peptidase</fullName>
    </submittedName>
</protein>
<keyword evidence="4" id="KW-0479">Metal-binding</keyword>
<dbReference type="Proteomes" id="UP000658131">
    <property type="component" value="Unassembled WGS sequence"/>
</dbReference>